<dbReference type="WBParaSite" id="ASIM_0001274701-mRNA-1">
    <property type="protein sequence ID" value="ASIM_0001274701-mRNA-1"/>
    <property type="gene ID" value="ASIM_0001274701"/>
</dbReference>
<evidence type="ECO:0000313" key="3">
    <source>
        <dbReference type="EMBL" id="VDK46842.1"/>
    </source>
</evidence>
<dbReference type="EMBL" id="UYRR01031153">
    <property type="protein sequence ID" value="VDK46842.1"/>
    <property type="molecule type" value="Genomic_DNA"/>
</dbReference>
<reference evidence="3 4" key="2">
    <citation type="submission" date="2018-11" db="EMBL/GenBank/DDBJ databases">
        <authorList>
            <consortium name="Pathogen Informatics"/>
        </authorList>
    </citation>
    <scope>NUCLEOTIDE SEQUENCE [LARGE SCALE GENOMIC DNA]</scope>
</reference>
<dbReference type="InterPro" id="IPR052823">
    <property type="entry name" value="SXP/RAL-2_related"/>
</dbReference>
<evidence type="ECO:0000256" key="1">
    <source>
        <dbReference type="SAM" id="SignalP"/>
    </source>
</evidence>
<dbReference type="AlphaFoldDB" id="A0A0M3JWR8"/>
<dbReference type="Proteomes" id="UP000267096">
    <property type="component" value="Unassembled WGS sequence"/>
</dbReference>
<proteinExistence type="predicted"/>
<keyword evidence="1" id="KW-0732">Signal</keyword>
<dbReference type="PANTHER" id="PTHR21593:SF36">
    <property type="entry name" value="DUF148 DOMAIN-CONTAINING PROTEIN-RELATED"/>
    <property type="match status" value="1"/>
</dbReference>
<evidence type="ECO:0000313" key="5">
    <source>
        <dbReference type="WBParaSite" id="ASIM_0001274701-mRNA-1"/>
    </source>
</evidence>
<name>A0A0M3JWR8_ANISI</name>
<sequence length="176" mass="20156">MTSMNVVKDSFVLIAIISITIQAQDTPQQLPSFEQINEQQLPLPPFLVNASAESRRQFFSIAYNPNLKIADLNEQLEQWAHKQPKDVQDAYNQQVDAQKRMEAMMVTERNKLVQALPADAQAVAKQLDEIRENLQLTANQQMQQVTKVLYNTTPAIRQQLTHVDEQLGQMLQKLQQ</sequence>
<keyword evidence="4" id="KW-1185">Reference proteome</keyword>
<organism evidence="5">
    <name type="scientific">Anisakis simplex</name>
    <name type="common">Herring worm</name>
    <dbReference type="NCBI Taxonomy" id="6269"/>
    <lineage>
        <taxon>Eukaryota</taxon>
        <taxon>Metazoa</taxon>
        <taxon>Ecdysozoa</taxon>
        <taxon>Nematoda</taxon>
        <taxon>Chromadorea</taxon>
        <taxon>Rhabditida</taxon>
        <taxon>Spirurina</taxon>
        <taxon>Ascaridomorpha</taxon>
        <taxon>Ascaridoidea</taxon>
        <taxon>Anisakidae</taxon>
        <taxon>Anisakis</taxon>
        <taxon>Anisakis simplex complex</taxon>
    </lineage>
</organism>
<reference evidence="5" key="1">
    <citation type="submission" date="2017-02" db="UniProtKB">
        <authorList>
            <consortium name="WormBaseParasite"/>
        </authorList>
    </citation>
    <scope>IDENTIFICATION</scope>
</reference>
<dbReference type="Pfam" id="PF02520">
    <property type="entry name" value="ANIS5_cation-bd"/>
    <property type="match status" value="1"/>
</dbReference>
<dbReference type="OrthoDB" id="5867022at2759"/>
<feature type="chain" id="PRO_5043121052" evidence="1">
    <location>
        <begin position="24"/>
        <end position="176"/>
    </location>
</feature>
<evidence type="ECO:0000313" key="4">
    <source>
        <dbReference type="Proteomes" id="UP000267096"/>
    </source>
</evidence>
<feature type="domain" description="SXP/RAL-2 family protein Ani s 5-like cation-binding" evidence="2">
    <location>
        <begin position="53"/>
        <end position="163"/>
    </location>
</feature>
<evidence type="ECO:0000259" key="2">
    <source>
        <dbReference type="Pfam" id="PF02520"/>
    </source>
</evidence>
<dbReference type="InterPro" id="IPR003677">
    <property type="entry name" value="ANIS5_cation-bd"/>
</dbReference>
<protein>
    <submittedName>
        <fullName evidence="5">DUF148 domain-containing protein</fullName>
    </submittedName>
</protein>
<dbReference type="PANTHER" id="PTHR21593">
    <property type="entry name" value="PRION-LIKE- Q/N-RICH -DOMAIN-BEARING PROTEIN PROTEIN"/>
    <property type="match status" value="1"/>
</dbReference>
<accession>A0A0M3JWR8</accession>
<feature type="signal peptide" evidence="1">
    <location>
        <begin position="1"/>
        <end position="23"/>
    </location>
</feature>
<gene>
    <name evidence="3" type="ORF">ASIM_LOCUS12213</name>
</gene>